<dbReference type="Gene3D" id="3.30.70.120">
    <property type="match status" value="1"/>
</dbReference>
<feature type="transmembrane region" description="Helical" evidence="6">
    <location>
        <begin position="109"/>
        <end position="126"/>
    </location>
</feature>
<accession>A0A0J6CI19</accession>
<dbReference type="InterPro" id="IPR051461">
    <property type="entry name" value="UPF0750_membrane"/>
</dbReference>
<gene>
    <name evidence="8" type="ORF">AB986_20690</name>
</gene>
<dbReference type="PANTHER" id="PTHR33545">
    <property type="entry name" value="UPF0750 MEMBRANE PROTEIN YITT-RELATED"/>
    <property type="match status" value="1"/>
</dbReference>
<comment type="subcellular location">
    <subcellularLocation>
        <location evidence="1">Cell membrane</location>
        <topology evidence="1">Multi-pass membrane protein</topology>
    </subcellularLocation>
</comment>
<keyword evidence="4 6" id="KW-1133">Transmembrane helix</keyword>
<dbReference type="OrthoDB" id="1758221at2"/>
<reference evidence="8" key="1">
    <citation type="submission" date="2015-06" db="EMBL/GenBank/DDBJ databases">
        <authorList>
            <person name="Liu B."/>
            <person name="Wang J."/>
            <person name="Zhu Y."/>
            <person name="Liu G."/>
            <person name="Chen Q."/>
            <person name="Zheng C."/>
            <person name="Che J."/>
            <person name="Ge C."/>
            <person name="Shi H."/>
            <person name="Pan Z."/>
            <person name="Liu X."/>
        </authorList>
    </citation>
    <scope>NUCLEOTIDE SEQUENCE [LARGE SCALE GENOMIC DNA]</scope>
    <source>
        <strain evidence="8">DSM 16346</strain>
    </source>
</reference>
<feature type="domain" description="DUF2179" evidence="7">
    <location>
        <begin position="222"/>
        <end position="275"/>
    </location>
</feature>
<feature type="transmembrane region" description="Helical" evidence="6">
    <location>
        <begin position="7"/>
        <end position="26"/>
    </location>
</feature>
<protein>
    <submittedName>
        <fullName evidence="8">Membrane protein</fullName>
    </submittedName>
</protein>
<evidence type="ECO:0000256" key="1">
    <source>
        <dbReference type="ARBA" id="ARBA00004651"/>
    </source>
</evidence>
<dbReference type="CDD" id="cd16380">
    <property type="entry name" value="YitT_C"/>
    <property type="match status" value="1"/>
</dbReference>
<feature type="transmembrane region" description="Helical" evidence="6">
    <location>
        <begin position="173"/>
        <end position="192"/>
    </location>
</feature>
<proteinExistence type="predicted"/>
<comment type="caution">
    <text evidence="8">The sequence shown here is derived from an EMBL/GenBank/DDBJ whole genome shotgun (WGS) entry which is preliminary data.</text>
</comment>
<dbReference type="InterPro" id="IPR003740">
    <property type="entry name" value="YitT"/>
</dbReference>
<dbReference type="PATRIC" id="fig|157733.3.peg.1945"/>
<feature type="transmembrane region" description="Helical" evidence="6">
    <location>
        <begin position="146"/>
        <end position="167"/>
    </location>
</feature>
<organism evidence="8 9">
    <name type="scientific">Guptibacillus hwajinpoensis</name>
    <dbReference type="NCBI Taxonomy" id="208199"/>
    <lineage>
        <taxon>Bacteria</taxon>
        <taxon>Bacillati</taxon>
        <taxon>Bacillota</taxon>
        <taxon>Bacilli</taxon>
        <taxon>Bacillales</taxon>
        <taxon>Guptibacillaceae</taxon>
        <taxon>Guptibacillus</taxon>
    </lineage>
</organism>
<dbReference type="Pfam" id="PF02588">
    <property type="entry name" value="YitT_membrane"/>
    <property type="match status" value="1"/>
</dbReference>
<evidence type="ECO:0000256" key="5">
    <source>
        <dbReference type="ARBA" id="ARBA00023136"/>
    </source>
</evidence>
<sequence>MLHHIKTYLLITLGALGVATHVHFFLSPNSLATGGVSGLSILMNHLVPDFSVGMFMIILNAVLLLVGILFLGPKFGVKTIYASFALSLAVWAFERFIPVTEPFSQDILIQLIIGQCIAAAGMGLVFHQKASTGGTDIIAMILNKYFSMEVGKAVLISDISIALFSVALFGPEIGMYAIFGVILNGLVIDYTLQTFEAKKEIVIISKESEMIRAFIVEEIGKGATIHTARGAFTSDEKEVITTILGRKDLLKLKKHVGAVDQKAFITVHSMKEILGQDFKSLA</sequence>
<evidence type="ECO:0000313" key="9">
    <source>
        <dbReference type="Proteomes" id="UP000035996"/>
    </source>
</evidence>
<keyword evidence="9" id="KW-1185">Reference proteome</keyword>
<evidence type="ECO:0000313" key="8">
    <source>
        <dbReference type="EMBL" id="KMM35871.1"/>
    </source>
</evidence>
<dbReference type="STRING" id="157733.AB986_20690"/>
<evidence type="ECO:0000256" key="6">
    <source>
        <dbReference type="SAM" id="Phobius"/>
    </source>
</evidence>
<feature type="transmembrane region" description="Helical" evidence="6">
    <location>
        <begin position="79"/>
        <end position="97"/>
    </location>
</feature>
<dbReference type="InterPro" id="IPR019264">
    <property type="entry name" value="DUF2179"/>
</dbReference>
<evidence type="ECO:0000259" key="7">
    <source>
        <dbReference type="Pfam" id="PF10035"/>
    </source>
</evidence>
<dbReference type="PANTHER" id="PTHR33545:SF5">
    <property type="entry name" value="UPF0750 MEMBRANE PROTEIN YITT"/>
    <property type="match status" value="1"/>
</dbReference>
<dbReference type="Proteomes" id="UP000035996">
    <property type="component" value="Unassembled WGS sequence"/>
</dbReference>
<dbReference type="Pfam" id="PF10035">
    <property type="entry name" value="DUF2179"/>
    <property type="match status" value="1"/>
</dbReference>
<evidence type="ECO:0000256" key="4">
    <source>
        <dbReference type="ARBA" id="ARBA00022989"/>
    </source>
</evidence>
<evidence type="ECO:0000256" key="3">
    <source>
        <dbReference type="ARBA" id="ARBA00022692"/>
    </source>
</evidence>
<keyword evidence="2" id="KW-1003">Cell membrane</keyword>
<dbReference type="PIRSF" id="PIRSF006483">
    <property type="entry name" value="Membrane_protein_YitT"/>
    <property type="match status" value="1"/>
</dbReference>
<feature type="transmembrane region" description="Helical" evidence="6">
    <location>
        <begin position="46"/>
        <end position="72"/>
    </location>
</feature>
<dbReference type="EMBL" id="LELK01000015">
    <property type="protein sequence ID" value="KMM35871.1"/>
    <property type="molecule type" value="Genomic_DNA"/>
</dbReference>
<dbReference type="RefSeq" id="WP_048313562.1">
    <property type="nucleotide sequence ID" value="NZ_CP119526.1"/>
</dbReference>
<name>A0A0J6CI19_9BACL</name>
<keyword evidence="5 6" id="KW-0472">Membrane</keyword>
<keyword evidence="3 6" id="KW-0812">Transmembrane</keyword>
<dbReference type="AlphaFoldDB" id="A0A0J6CI19"/>
<dbReference type="InterPro" id="IPR015867">
    <property type="entry name" value="N-reg_PII/ATP_PRibTrfase_C"/>
</dbReference>
<evidence type="ECO:0000256" key="2">
    <source>
        <dbReference type="ARBA" id="ARBA00022475"/>
    </source>
</evidence>
<dbReference type="GO" id="GO:0005886">
    <property type="term" value="C:plasma membrane"/>
    <property type="evidence" value="ECO:0007669"/>
    <property type="project" value="UniProtKB-SubCell"/>
</dbReference>